<feature type="domain" description="Fido" evidence="3">
    <location>
        <begin position="127"/>
        <end position="288"/>
    </location>
</feature>
<gene>
    <name evidence="4" type="ORF">ICC18_24460</name>
</gene>
<dbReference type="SUPFAM" id="SSF140931">
    <property type="entry name" value="Fic-like"/>
    <property type="match status" value="1"/>
</dbReference>
<dbReference type="PROSITE" id="PS51459">
    <property type="entry name" value="FIDO"/>
    <property type="match status" value="1"/>
</dbReference>
<proteinExistence type="predicted"/>
<organism evidence="4 5">
    <name type="scientific">Paenibacillus sedimenti</name>
    <dbReference type="NCBI Taxonomy" id="2770274"/>
    <lineage>
        <taxon>Bacteria</taxon>
        <taxon>Bacillati</taxon>
        <taxon>Bacillota</taxon>
        <taxon>Bacilli</taxon>
        <taxon>Bacillales</taxon>
        <taxon>Paenibacillaceae</taxon>
        <taxon>Paenibacillus</taxon>
    </lineage>
</organism>
<evidence type="ECO:0000313" key="5">
    <source>
        <dbReference type="Proteomes" id="UP000650466"/>
    </source>
</evidence>
<feature type="active site" evidence="1">
    <location>
        <position position="223"/>
    </location>
</feature>
<protein>
    <submittedName>
        <fullName evidence="4">Fic family protein</fullName>
    </submittedName>
</protein>
<name>A0A926QKX0_9BACL</name>
<evidence type="ECO:0000259" key="3">
    <source>
        <dbReference type="PROSITE" id="PS51459"/>
    </source>
</evidence>
<evidence type="ECO:0000256" key="1">
    <source>
        <dbReference type="PIRSR" id="PIRSR640198-1"/>
    </source>
</evidence>
<dbReference type="EMBL" id="JACVVD010000010">
    <property type="protein sequence ID" value="MBD0383261.1"/>
    <property type="molecule type" value="Genomic_DNA"/>
</dbReference>
<dbReference type="InterPro" id="IPR003812">
    <property type="entry name" value="Fido"/>
</dbReference>
<dbReference type="AlphaFoldDB" id="A0A926QKX0"/>
<evidence type="ECO:0000256" key="2">
    <source>
        <dbReference type="PIRSR" id="PIRSR640198-2"/>
    </source>
</evidence>
<dbReference type="Proteomes" id="UP000650466">
    <property type="component" value="Unassembled WGS sequence"/>
</dbReference>
<dbReference type="InterPro" id="IPR036597">
    <property type="entry name" value="Fido-like_dom_sf"/>
</dbReference>
<keyword evidence="2" id="KW-0547">Nucleotide-binding</keyword>
<dbReference type="InterPro" id="IPR040198">
    <property type="entry name" value="Fido_containing"/>
</dbReference>
<sequence length="379" mass="44098">MTYTFSSEHFKYEGERLVFRPNFNPFDYEIQQLILEAERNIGALARLGLKNHPLKPTILRNSMVKTAHFTTKIEQNKLEYKEVEQLYQNYKRNPLTIKQKAQLEVRNVFETYEFIYDLNPSRDFSDMDEPILKKLQQLLMKDLTGYPEGYRQIPVALQDSDGIVSYQPPPFNQVPHLMNAFFSWLYTSVTGHIHAYDSKINQEKKLHPLLISGITHHLIGYVHPFPDGNGRTARAFSTLVGLIHNDLSKIKDAFSVEEYFDKRIEDYYDTLMLATQGDLKPFLIFYLDCVNASLTKVLNELQRYDKIKHIREILGKGHAKTMFELIARMEDGEMFHRQLFDDTLDASPSSIAKNLSRLKDLGVIRSGENRGEYMISILD</sequence>
<keyword evidence="2" id="KW-0067">ATP-binding</keyword>
<comment type="caution">
    <text evidence="4">The sequence shown here is derived from an EMBL/GenBank/DDBJ whole genome shotgun (WGS) entry which is preliminary data.</text>
</comment>
<accession>A0A926QKX0</accession>
<evidence type="ECO:0000313" key="4">
    <source>
        <dbReference type="EMBL" id="MBD0383261.1"/>
    </source>
</evidence>
<dbReference type="PANTHER" id="PTHR13504:SF38">
    <property type="entry name" value="FIDO DOMAIN-CONTAINING PROTEIN"/>
    <property type="match status" value="1"/>
</dbReference>
<dbReference type="PANTHER" id="PTHR13504">
    <property type="entry name" value="FIDO DOMAIN-CONTAINING PROTEIN DDB_G0283145"/>
    <property type="match status" value="1"/>
</dbReference>
<keyword evidence="5" id="KW-1185">Reference proteome</keyword>
<feature type="binding site" evidence="2">
    <location>
        <begin position="267"/>
        <end position="268"/>
    </location>
    <ligand>
        <name>ATP</name>
        <dbReference type="ChEBI" id="CHEBI:30616"/>
    </ligand>
</feature>
<dbReference type="Pfam" id="PF02661">
    <property type="entry name" value="Fic"/>
    <property type="match status" value="1"/>
</dbReference>
<dbReference type="Gene3D" id="1.10.3290.10">
    <property type="entry name" value="Fido-like domain"/>
    <property type="match status" value="1"/>
</dbReference>
<feature type="binding site" evidence="2">
    <location>
        <begin position="227"/>
        <end position="234"/>
    </location>
    <ligand>
        <name>ATP</name>
        <dbReference type="ChEBI" id="CHEBI:30616"/>
    </ligand>
</feature>
<dbReference type="RefSeq" id="WP_188177042.1">
    <property type="nucleotide sequence ID" value="NZ_JACVVD010000010.1"/>
</dbReference>
<dbReference type="GO" id="GO:0005524">
    <property type="term" value="F:ATP binding"/>
    <property type="evidence" value="ECO:0007669"/>
    <property type="project" value="UniProtKB-KW"/>
</dbReference>
<reference evidence="4" key="1">
    <citation type="submission" date="2020-09" db="EMBL/GenBank/DDBJ databases">
        <title>Draft Genome Sequence of Paenibacillus sp. WST5.</title>
        <authorList>
            <person name="Bao Z."/>
        </authorList>
    </citation>
    <scope>NUCLEOTIDE SEQUENCE</scope>
    <source>
        <strain evidence="4">WST5</strain>
    </source>
</reference>